<reference evidence="2" key="1">
    <citation type="submission" date="2021-02" db="EMBL/GenBank/DDBJ databases">
        <authorList>
            <person name="Dougan E. K."/>
            <person name="Rhodes N."/>
            <person name="Thang M."/>
            <person name="Chan C."/>
        </authorList>
    </citation>
    <scope>NUCLEOTIDE SEQUENCE</scope>
</reference>
<name>A0A812MNZ6_SYMPI</name>
<organism evidence="2 3">
    <name type="scientific">Symbiodinium pilosum</name>
    <name type="common">Dinoflagellate</name>
    <dbReference type="NCBI Taxonomy" id="2952"/>
    <lineage>
        <taxon>Eukaryota</taxon>
        <taxon>Sar</taxon>
        <taxon>Alveolata</taxon>
        <taxon>Dinophyceae</taxon>
        <taxon>Suessiales</taxon>
        <taxon>Symbiodiniaceae</taxon>
        <taxon>Symbiodinium</taxon>
    </lineage>
</organism>
<dbReference type="Proteomes" id="UP000649617">
    <property type="component" value="Unassembled WGS sequence"/>
</dbReference>
<proteinExistence type="predicted"/>
<protein>
    <submittedName>
        <fullName evidence="2">Uncharacterized protein</fullName>
    </submittedName>
</protein>
<feature type="region of interest" description="Disordered" evidence="1">
    <location>
        <begin position="367"/>
        <end position="388"/>
    </location>
</feature>
<gene>
    <name evidence="2" type="ORF">SPIL2461_LOCUS5599</name>
</gene>
<keyword evidence="3" id="KW-1185">Reference proteome</keyword>
<sequence length="388" mass="44226">MDLVEVVQWVDENWDIVRLYLLHRDFGEDDGGTWRMATEDEEEQLQDCLRRDREMEAQAENEDLERWGQYQAAVAQSWERRRVVQDLGTWLIRATETIWVAYNVKDDQGTVVGQCFCDVTAAAASKAVTVESTITDMSDEPTSAERTLGEDEQDIGRRRAMPRWLKLLKPWLWRILRHWLVSPGVPQEIVSAWYRLFLERAIEEEMVPDRFGSSVPALFQQRRDEREGGPILDPGLFTKTSSLESLSLKVTSNEAAFTAFDVETLGQFRMELRLQGGVTSPLEHDASAVPRETMRGENGSLEAQTFWRSASATRTVRPLNWLRGQKQSWLRWPLHALGEDEGHGDVIMPLENASGVERVTPLEMGVVPAPQQGPVADEEVTSVQDERC</sequence>
<evidence type="ECO:0000313" key="3">
    <source>
        <dbReference type="Proteomes" id="UP000649617"/>
    </source>
</evidence>
<dbReference type="EMBL" id="CAJNIZ010008002">
    <property type="protein sequence ID" value="CAE7263310.1"/>
    <property type="molecule type" value="Genomic_DNA"/>
</dbReference>
<dbReference type="AlphaFoldDB" id="A0A812MNZ6"/>
<evidence type="ECO:0000256" key="1">
    <source>
        <dbReference type="SAM" id="MobiDB-lite"/>
    </source>
</evidence>
<comment type="caution">
    <text evidence="2">The sequence shown here is derived from an EMBL/GenBank/DDBJ whole genome shotgun (WGS) entry which is preliminary data.</text>
</comment>
<evidence type="ECO:0000313" key="2">
    <source>
        <dbReference type="EMBL" id="CAE7263310.1"/>
    </source>
</evidence>
<accession>A0A812MNZ6</accession>